<name>A0A397JLD3_9GLOM</name>
<accession>A0A397JLD3</accession>
<dbReference type="Proteomes" id="UP000266861">
    <property type="component" value="Unassembled WGS sequence"/>
</dbReference>
<evidence type="ECO:0000313" key="2">
    <source>
        <dbReference type="Proteomes" id="UP000266861"/>
    </source>
</evidence>
<reference evidence="1 2" key="1">
    <citation type="submission" date="2018-08" db="EMBL/GenBank/DDBJ databases">
        <title>Genome and evolution of the arbuscular mycorrhizal fungus Diversispora epigaea (formerly Glomus versiforme) and its bacterial endosymbionts.</title>
        <authorList>
            <person name="Sun X."/>
            <person name="Fei Z."/>
            <person name="Harrison M."/>
        </authorList>
    </citation>
    <scope>NUCLEOTIDE SEQUENCE [LARGE SCALE GENOMIC DNA]</scope>
    <source>
        <strain evidence="1 2">IT104</strain>
    </source>
</reference>
<proteinExistence type="predicted"/>
<dbReference type="EMBL" id="PQFF01000043">
    <property type="protein sequence ID" value="RHZ86786.1"/>
    <property type="molecule type" value="Genomic_DNA"/>
</dbReference>
<keyword evidence="2" id="KW-1185">Reference proteome</keyword>
<evidence type="ECO:0000313" key="1">
    <source>
        <dbReference type="EMBL" id="RHZ86786.1"/>
    </source>
</evidence>
<sequence length="747" mass="87379">MRKTFATWYPRFPFLPERKQSHGLHDPFYNTGIGAILLSCGSLIPDLHYGPFSRDWWYSTTIENETLLVPIRLGMTIATTLNEQKFILRVIQGHSKNLQQPGYCCQAGTLSSSIEESCSTALTSLYQNIFQTKTKFSGPQELGFDDDSIVNQLLNGVLFRPFYIIVDKFRIFVYSLGKQDFASSFIYTHCKKRSLFVQTMEKSICKIKIYHETILVTTFEGDTPTEVWKKTGILQKFDGFVLFGLNDNYVKKRLESRESPTCRPTDWADNNIMNMLYSYYLKKRTLANINWQSIFLKWTKKACGIMEIRLALQEIYPENHVFNEREIRAWHTFLKATGCTNITLFGIGESKYEFWTKEVNPLHDQETLHTLFNNGFLRTTPFVDPSKSCNDFTERLSNCIVESYEANKKEARTFARINGPGCPIIEKPIIHRTRFSEEAKNQFEKFFSDKSIVNMSSYKVDPQTKLPVLYLKDNKTALWEKFSETYPDGFKRTTFMTELAQGRFQYREDLDDLCSICCQYGYDVFEDLVELILAQIKDLKYQSILIDKVEKVRRYMKRDYENEILIDANGQVNHDSCISHCLTYAFGICENSHTSNCEKCNELWILFEQLQSNFDKSHSEMLDEARNKLYYYLSHQTRKVYLNSQFSASLRELDEDGALIVVDYKMRVLPKSARETKDEFFGKRGWTLHTVLVYTKKENNILDIFWYNRIRLEDDSEAMQPLNIYESWSIEALRRTGGKTYGSLPFF</sequence>
<organism evidence="1 2">
    <name type="scientific">Diversispora epigaea</name>
    <dbReference type="NCBI Taxonomy" id="1348612"/>
    <lineage>
        <taxon>Eukaryota</taxon>
        <taxon>Fungi</taxon>
        <taxon>Fungi incertae sedis</taxon>
        <taxon>Mucoromycota</taxon>
        <taxon>Glomeromycotina</taxon>
        <taxon>Glomeromycetes</taxon>
        <taxon>Diversisporales</taxon>
        <taxon>Diversisporaceae</taxon>
        <taxon>Diversispora</taxon>
    </lineage>
</organism>
<dbReference type="OrthoDB" id="2367707at2759"/>
<gene>
    <name evidence="1" type="ORF">Glove_46g80</name>
</gene>
<dbReference type="AlphaFoldDB" id="A0A397JLD3"/>
<comment type="caution">
    <text evidence="1">The sequence shown here is derived from an EMBL/GenBank/DDBJ whole genome shotgun (WGS) entry which is preliminary data.</text>
</comment>
<protein>
    <submittedName>
        <fullName evidence="1">Uncharacterized protein</fullName>
    </submittedName>
</protein>